<keyword evidence="1" id="KW-0472">Membrane</keyword>
<dbReference type="Proteomes" id="UP000001488">
    <property type="component" value="Chromosome"/>
</dbReference>
<feature type="transmembrane region" description="Helical" evidence="1">
    <location>
        <begin position="121"/>
        <end position="144"/>
    </location>
</feature>
<accession>C5A341</accession>
<keyword evidence="1" id="KW-0812">Transmembrane</keyword>
<protein>
    <submittedName>
        <fullName evidence="2">Uncharacterized protein</fullName>
    </submittedName>
</protein>
<dbReference type="AlphaFoldDB" id="C5A341"/>
<feature type="transmembrane region" description="Helical" evidence="1">
    <location>
        <begin position="156"/>
        <end position="179"/>
    </location>
</feature>
<gene>
    <name evidence="2" type="ordered locus">TGAM_0151</name>
</gene>
<name>C5A341_THEGJ</name>
<feature type="transmembrane region" description="Helical" evidence="1">
    <location>
        <begin position="54"/>
        <end position="72"/>
    </location>
</feature>
<dbReference type="PATRIC" id="fig|593117.10.peg.154"/>
<dbReference type="eggNOG" id="arCOG07094">
    <property type="taxonomic scope" value="Archaea"/>
</dbReference>
<dbReference type="KEGG" id="tga:TGAM_0151"/>
<dbReference type="GeneID" id="7988731"/>
<dbReference type="EMBL" id="CP001398">
    <property type="protein sequence ID" value="ACS32653.1"/>
    <property type="molecule type" value="Genomic_DNA"/>
</dbReference>
<reference evidence="2 3" key="1">
    <citation type="journal article" date="2007" name="Genome Biol.">
        <title>Genome analysis and genome-wide proteomics of Thermococcus gammatolerans, the most radioresistant organism known amongst the Archaea.</title>
        <authorList>
            <person name="Zivanovic Y."/>
            <person name="Armengaud J."/>
            <person name="Lagorce A."/>
            <person name="Leplat C."/>
            <person name="Guerin P."/>
            <person name="Dutertre M."/>
            <person name="Anthouard V."/>
            <person name="Forterre P."/>
            <person name="Wincker P."/>
            <person name="Confalonieri F."/>
        </authorList>
    </citation>
    <scope>NUCLEOTIDE SEQUENCE [LARGE SCALE GENOMIC DNA]</scope>
    <source>
        <strain evidence="3">DSM 15229 / JCM 11827 / EJ3</strain>
    </source>
</reference>
<dbReference type="STRING" id="593117.TGAM_0151"/>
<evidence type="ECO:0000256" key="1">
    <source>
        <dbReference type="SAM" id="Phobius"/>
    </source>
</evidence>
<sequence length="220" mass="24828">MMTMIVEKALSLALLSVFLGLNVMVGVARFTVGMGSSVWRRVLRVEIPENEKKGYEILYTVIWIAIGLWAFWKLKDKTLLGAVLGIFTFRSGSNLSKTLIYTVHDQRIVREYSNEGRLLSIIGRASTLSLLIEALFVVTLGIAYKTLSITLKSGMSAGNFLLYLWGAGFLFGLLFGWFVGRNNRGILMSNAFPILVFFMARTGKKKTEEVVRKPLERFRR</sequence>
<evidence type="ECO:0000313" key="2">
    <source>
        <dbReference type="EMBL" id="ACS32653.1"/>
    </source>
</evidence>
<keyword evidence="3" id="KW-1185">Reference proteome</keyword>
<evidence type="ECO:0000313" key="3">
    <source>
        <dbReference type="Proteomes" id="UP000001488"/>
    </source>
</evidence>
<dbReference type="RefSeq" id="WP_015857773.1">
    <property type="nucleotide sequence ID" value="NC_012804.1"/>
</dbReference>
<keyword evidence="1" id="KW-1133">Transmembrane helix</keyword>
<organism evidence="2 3">
    <name type="scientific">Thermococcus gammatolerans (strain DSM 15229 / JCM 11827 / EJ3)</name>
    <dbReference type="NCBI Taxonomy" id="593117"/>
    <lineage>
        <taxon>Archaea</taxon>
        <taxon>Methanobacteriati</taxon>
        <taxon>Methanobacteriota</taxon>
        <taxon>Thermococci</taxon>
        <taxon>Thermococcales</taxon>
        <taxon>Thermococcaceae</taxon>
        <taxon>Thermococcus</taxon>
    </lineage>
</organism>
<proteinExistence type="predicted"/>
<dbReference type="HOGENOM" id="CLU_111888_0_0_2"/>
<dbReference type="PaxDb" id="593117-TGAM_0151"/>